<dbReference type="SUPFAM" id="SSF48371">
    <property type="entry name" value="ARM repeat"/>
    <property type="match status" value="1"/>
</dbReference>
<feature type="non-terminal residue" evidence="4">
    <location>
        <position position="1291"/>
    </location>
</feature>
<feature type="compositionally biased region" description="Basic and acidic residues" evidence="1">
    <location>
        <begin position="841"/>
        <end position="853"/>
    </location>
</feature>
<name>A0A6S7HJJ0_PARCT</name>
<dbReference type="GO" id="GO:0000902">
    <property type="term" value="P:cell morphogenesis"/>
    <property type="evidence" value="ECO:0007669"/>
    <property type="project" value="InterPro"/>
</dbReference>
<dbReference type="GO" id="GO:0030427">
    <property type="term" value="C:site of polarized growth"/>
    <property type="evidence" value="ECO:0007669"/>
    <property type="project" value="TreeGrafter"/>
</dbReference>
<feature type="domain" description="Cell morphogenesis central region" evidence="3">
    <location>
        <begin position="330"/>
        <end position="465"/>
    </location>
</feature>
<dbReference type="InterPro" id="IPR016024">
    <property type="entry name" value="ARM-type_fold"/>
</dbReference>
<dbReference type="Proteomes" id="UP001152795">
    <property type="component" value="Unassembled WGS sequence"/>
</dbReference>
<sequence length="1291" mass="144713">MDSLTSLGSFSTSRSAKKVFNLSDIYLWQNYLMFACTVHPISAIDQPSCDTDNGNSSDEGKSDPRPSTPDRVECLFRFAVALVRNESSEIRNAVIKCLGRVSPVSYKEFFDELQVSLLQYVLEKRTESMRKRKKRDNIRTYLAKIFELNAEHGCFRESPSVLSEEGALSPIFVEYIENTRLYFCSGEADRDPSAVHQLKLNFARFIHKMIKSFPHSTLCTGQLLTNELRRNLFSLLSSWFSKTGTSPPVEKMSLLPPDKRSELEIAAIQALCAVLCCGPVFDKCGLTNDGYFYKWIENVLCSPDENINCIGQETLELLLDLNDDVPSVLEWVINKCYTGNKVISNKCFQALTTVMIRRPYPCEAIAVISVVLFKTSSADPGEREKAAQLLQLLERRFLSYCAPGLSKYSQSPMELSDRLANFHPELTIPLLAELTYRFETAPFAYQRIILKYMLPWLCNVQLVDIASNRTTLNPRDAPEEDLANNTDRENPLPHVEMTGDGWGSSKATQLVLNNLFYLTVKYGEDFNAELEELWSALSNAWIGNNHEIMNYLNILAGVAGHREFFPHAKRLVVYLVRANKEGTIQTLMDELQLTEPVAPQFERCDQPPYYTILYKEHSASNLAESDESKEGNRNEIEIKKDIDVIVENAVENVEQMPNNISASCKDVDEKFTPYEEDNKDNPGPVSDKLDWAKAWVSSVHNSRQRCCTSGLPLPIPLSELRFAALVDVLPLPQVVTPLYRCNFSLILLSEVIRDQPRVNWLPHLPLMLHVVFLGFDHSKSLIHEHCKSLLVNLAVILVLQGDYSSIAHALMKFQYFSHCAADQRYNAGSSIPRDGTVLSLPEKEDPSESDSSKLENQGGENNVNWTEKVKWLIWYLTQSEGKPLWSFEDITAKCHDIRSATELSDFLVRVLDIFDSNFQGSDIRGSWARVASKWAISCSSRHYAGRSFQVLRGLAVQLSWSVLSDILSRLAESIGDNNEDVQGYVMEILLTLDSVVEQSGENHVKAKVVILNVGDEEDNDEKDNGQQMLGTSSPERSFRNLSNKSSGGHIRSLSSGCDLRGRFSQFEALSPKTRSVSLQSLRLTNDNTTTLSQTDLLSRIFWVAASLLESDYEHEFVMAVKLLSKVLNIIDLTHRSTLERLESLLYKLKWFQFSGVQMLLLKGLTSAATSAPTIELIKNTTPYSNISIMDVSEYSGVALSILALLPYMIQRFNEPDEFCLSCAATVGQVRSACCVHVGGSVRSACCVHGGGSVRSACCVHGGGSVRSACCVHDGGSGRVGKICMLCSWRRV</sequence>
<feature type="compositionally biased region" description="Polar residues" evidence="1">
    <location>
        <begin position="48"/>
        <end position="57"/>
    </location>
</feature>
<dbReference type="EMBL" id="CACRXK020004651">
    <property type="protein sequence ID" value="CAB4003523.1"/>
    <property type="molecule type" value="Genomic_DNA"/>
</dbReference>
<dbReference type="OrthoDB" id="5979949at2759"/>
<dbReference type="Pfam" id="PF14228">
    <property type="entry name" value="MOR2-PAG1_mid"/>
    <property type="match status" value="4"/>
</dbReference>
<feature type="domain" description="Cell morphogenesis central region" evidence="3">
    <location>
        <begin position="864"/>
        <end position="970"/>
    </location>
</feature>
<dbReference type="PANTHER" id="PTHR12295">
    <property type="entry name" value="FURRY-RELATED"/>
    <property type="match status" value="1"/>
</dbReference>
<protein>
    <submittedName>
        <fullName evidence="4">Furry homolog-like</fullName>
    </submittedName>
</protein>
<feature type="domain" description="Cell morphogenesis central region" evidence="3">
    <location>
        <begin position="508"/>
        <end position="591"/>
    </location>
</feature>
<dbReference type="GO" id="GO:0031175">
    <property type="term" value="P:neuron projection development"/>
    <property type="evidence" value="ECO:0007669"/>
    <property type="project" value="TreeGrafter"/>
</dbReference>
<evidence type="ECO:0000256" key="1">
    <source>
        <dbReference type="SAM" id="MobiDB-lite"/>
    </source>
</evidence>
<evidence type="ECO:0000313" key="5">
    <source>
        <dbReference type="Proteomes" id="UP001152795"/>
    </source>
</evidence>
<evidence type="ECO:0000259" key="3">
    <source>
        <dbReference type="Pfam" id="PF14228"/>
    </source>
</evidence>
<feature type="region of interest" description="Disordered" evidence="1">
    <location>
        <begin position="473"/>
        <end position="493"/>
    </location>
</feature>
<dbReference type="InterPro" id="IPR039867">
    <property type="entry name" value="Furry/Tao3/Mor2"/>
</dbReference>
<comment type="caution">
    <text evidence="4">The sequence shown here is derived from an EMBL/GenBank/DDBJ whole genome shotgun (WGS) entry which is preliminary data.</text>
</comment>
<proteinExistence type="predicted"/>
<dbReference type="InterPro" id="IPR025481">
    <property type="entry name" value="Cell_Morphogen_C"/>
</dbReference>
<keyword evidence="5" id="KW-1185">Reference proteome</keyword>
<dbReference type="PANTHER" id="PTHR12295:SF30">
    <property type="entry name" value="PROTEIN FURRY"/>
    <property type="match status" value="1"/>
</dbReference>
<dbReference type="Pfam" id="PF14225">
    <property type="entry name" value="MOR2-PAG1_C"/>
    <property type="match status" value="1"/>
</dbReference>
<accession>A0A6S7HJJ0</accession>
<dbReference type="InterPro" id="IPR029473">
    <property type="entry name" value="MOR2-PAG1_mid"/>
</dbReference>
<dbReference type="GO" id="GO:0005938">
    <property type="term" value="C:cell cortex"/>
    <property type="evidence" value="ECO:0007669"/>
    <property type="project" value="TreeGrafter"/>
</dbReference>
<feature type="compositionally biased region" description="Polar residues" evidence="1">
    <location>
        <begin position="1025"/>
        <end position="1046"/>
    </location>
</feature>
<evidence type="ECO:0000259" key="2">
    <source>
        <dbReference type="Pfam" id="PF14225"/>
    </source>
</evidence>
<organism evidence="4 5">
    <name type="scientific">Paramuricea clavata</name>
    <name type="common">Red gorgonian</name>
    <name type="synonym">Violescent sea-whip</name>
    <dbReference type="NCBI Taxonomy" id="317549"/>
    <lineage>
        <taxon>Eukaryota</taxon>
        <taxon>Metazoa</taxon>
        <taxon>Cnidaria</taxon>
        <taxon>Anthozoa</taxon>
        <taxon>Octocorallia</taxon>
        <taxon>Malacalcyonacea</taxon>
        <taxon>Plexauridae</taxon>
        <taxon>Paramuricea</taxon>
    </lineage>
</organism>
<feature type="domain" description="Cell morphogenesis central region" evidence="3">
    <location>
        <begin position="738"/>
        <end position="795"/>
    </location>
</feature>
<evidence type="ECO:0000313" key="4">
    <source>
        <dbReference type="EMBL" id="CAB4003523.1"/>
    </source>
</evidence>
<feature type="compositionally biased region" description="Basic and acidic residues" evidence="1">
    <location>
        <begin position="58"/>
        <end position="68"/>
    </location>
</feature>
<feature type="region of interest" description="Disordered" evidence="1">
    <location>
        <begin position="832"/>
        <end position="860"/>
    </location>
</feature>
<feature type="region of interest" description="Disordered" evidence="1">
    <location>
        <begin position="48"/>
        <end position="68"/>
    </location>
</feature>
<feature type="domain" description="Cell morphogenesis protein C-terminal" evidence="2">
    <location>
        <begin position="1099"/>
        <end position="1229"/>
    </location>
</feature>
<reference evidence="4" key="1">
    <citation type="submission" date="2020-04" db="EMBL/GenBank/DDBJ databases">
        <authorList>
            <person name="Alioto T."/>
            <person name="Alioto T."/>
            <person name="Gomez Garrido J."/>
        </authorList>
    </citation>
    <scope>NUCLEOTIDE SEQUENCE</scope>
    <source>
        <strain evidence="4">A484AB</strain>
    </source>
</reference>
<feature type="region of interest" description="Disordered" evidence="1">
    <location>
        <begin position="1016"/>
        <end position="1052"/>
    </location>
</feature>
<gene>
    <name evidence="4" type="ORF">PACLA_8A070268</name>
</gene>